<dbReference type="Proteomes" id="UP000799770">
    <property type="component" value="Unassembled WGS sequence"/>
</dbReference>
<reference evidence="2" key="1">
    <citation type="journal article" date="2020" name="Stud. Mycol.">
        <title>101 Dothideomycetes genomes: a test case for predicting lifestyles and emergence of pathogens.</title>
        <authorList>
            <person name="Haridas S."/>
            <person name="Albert R."/>
            <person name="Binder M."/>
            <person name="Bloem J."/>
            <person name="Labutti K."/>
            <person name="Salamov A."/>
            <person name="Andreopoulos B."/>
            <person name="Baker S."/>
            <person name="Barry K."/>
            <person name="Bills G."/>
            <person name="Bluhm B."/>
            <person name="Cannon C."/>
            <person name="Castanera R."/>
            <person name="Culley D."/>
            <person name="Daum C."/>
            <person name="Ezra D."/>
            <person name="Gonzalez J."/>
            <person name="Henrissat B."/>
            <person name="Kuo A."/>
            <person name="Liang C."/>
            <person name="Lipzen A."/>
            <person name="Lutzoni F."/>
            <person name="Magnuson J."/>
            <person name="Mondo S."/>
            <person name="Nolan M."/>
            <person name="Ohm R."/>
            <person name="Pangilinan J."/>
            <person name="Park H.-J."/>
            <person name="Ramirez L."/>
            <person name="Alfaro M."/>
            <person name="Sun H."/>
            <person name="Tritt A."/>
            <person name="Yoshinaga Y."/>
            <person name="Zwiers L.-H."/>
            <person name="Turgeon B."/>
            <person name="Goodwin S."/>
            <person name="Spatafora J."/>
            <person name="Crous P."/>
            <person name="Grigoriev I."/>
        </authorList>
    </citation>
    <scope>NUCLEOTIDE SEQUENCE</scope>
    <source>
        <strain evidence="2">CBS 627.86</strain>
    </source>
</reference>
<keyword evidence="1" id="KW-1133">Transmembrane helix</keyword>
<dbReference type="EMBL" id="ML977348">
    <property type="protein sequence ID" value="KAF2108323.1"/>
    <property type="molecule type" value="Genomic_DNA"/>
</dbReference>
<evidence type="ECO:0000313" key="2">
    <source>
        <dbReference type="EMBL" id="KAF2108323.1"/>
    </source>
</evidence>
<evidence type="ECO:0000313" key="3">
    <source>
        <dbReference type="Proteomes" id="UP000799770"/>
    </source>
</evidence>
<proteinExistence type="predicted"/>
<keyword evidence="3" id="KW-1185">Reference proteome</keyword>
<evidence type="ECO:0000256" key="1">
    <source>
        <dbReference type="SAM" id="Phobius"/>
    </source>
</evidence>
<feature type="transmembrane region" description="Helical" evidence="1">
    <location>
        <begin position="181"/>
        <end position="204"/>
    </location>
</feature>
<keyword evidence="1" id="KW-0472">Membrane</keyword>
<organism evidence="2 3">
    <name type="scientific">Lophiotrema nucula</name>
    <dbReference type="NCBI Taxonomy" id="690887"/>
    <lineage>
        <taxon>Eukaryota</taxon>
        <taxon>Fungi</taxon>
        <taxon>Dikarya</taxon>
        <taxon>Ascomycota</taxon>
        <taxon>Pezizomycotina</taxon>
        <taxon>Dothideomycetes</taxon>
        <taxon>Pleosporomycetidae</taxon>
        <taxon>Pleosporales</taxon>
        <taxon>Lophiotremataceae</taxon>
        <taxon>Lophiotrema</taxon>
    </lineage>
</organism>
<keyword evidence="1" id="KW-0812">Transmembrane</keyword>
<sequence>MADPTPSRTPSAETIRLESLPPVDEYAATTSDAIAASTYTTHFNDTTALLKSSQISEVWSFGTSGKADVPWWHKKAPTSPFLWQFLHAVGLKVLTPKNGLHTSGDEERPKILIRNSRLELTIIGSLTAIVLDILRYRLLHDGVEFGLLSSPFWFTGANFLWSQDFWSGVRHATEDRMRLAFIVVITAFGILAAFVGPASALLFLPAQSWITAGHTEFYLNGNESMLWPQHLTSTSHPTECLAESASESFKCLYGGWGLLKSIYHIDGISDRPWWNVFVFDGGQPRQIQIFRPFEPNNDTTYGTWAVTIHAATTTHLGDLLLKHSIAWSFAKGKQRKIRDAGVWMTKSKSRVPAVRTLCGPWGEVLNKTIAIPFPALHPVEIWRNISNWQLIDVSIDDSILQGPEVPQAKWISLPPTIKAATAGLVFIVNNATGKVARGCTVDARWAFANLETHSGAYMGAWVARTRDNLPPQGFMFDDPSHVFSADIAKRVQLSDTITADATWIDAIAPTLLSSDEQEPDVRTSFEELLLRPWLLGISSDEFRFNTNGTIYIERAIALYFTDVMSRIGWHLQFPSFGSSRIRPELQAAWKEDDKFLRGGPIFERPQNIPFTILRQEWFNYGTAWQLNDSSLYISLAILGLHMLIAMIHAAVIVYLGRTSEAWDTISELIALAYSSKPERAILQNCGAGIDHLRTLENNVKVRARRDSVRSGNSSSTGSSVSRVELIVTRLSTLEGPGSSFDNSGELVYPEEKYR</sequence>
<feature type="transmembrane region" description="Helical" evidence="1">
    <location>
        <begin position="631"/>
        <end position="655"/>
    </location>
</feature>
<protein>
    <submittedName>
        <fullName evidence="2">Uncharacterized protein</fullName>
    </submittedName>
</protein>
<gene>
    <name evidence="2" type="ORF">BDV96DRAFT_652891</name>
</gene>
<dbReference type="OrthoDB" id="5342924at2759"/>
<accession>A0A6A5YMZ0</accession>
<dbReference type="AlphaFoldDB" id="A0A6A5YMZ0"/>
<name>A0A6A5YMZ0_9PLEO</name>